<name>A0A7C5IY09_9GAMM</name>
<keyword evidence="1" id="KW-0408">Iron</keyword>
<sequence>MARRRRRQRLPQEPAEAVIDSLSHDGRGVARVNDKVTFVHGALPGERVRFRYTAVRRNRDEGEVVEVLEPSPQRVEPRCPHFGLCGGCSLQHLDPAAQIEYKQQTLLEAFTHLGKVEPEEILPPLVNLSPWGYRRKARLGVKHVPKKGRVLVGFRERGSNFIATLEQCEVLHPKVGHALLDLSALIGSLSIPHRIAQIEVAMDDERCVLILRNLEPLTGEDREKLRRFGREHDFIFYLQPGGPETVTPLDEPADLHYRLPDFGLEIHFEPSDFTQVNTEINRQMVARAVELLQPGPEDRVLDLFCGVGNFTLPL</sequence>
<gene>
    <name evidence="8" type="ORF">ENJ98_01715</name>
</gene>
<feature type="non-terminal residue" evidence="8">
    <location>
        <position position="314"/>
    </location>
</feature>
<dbReference type="Pfam" id="PF05958">
    <property type="entry name" value="tRNA_U5-meth_tr"/>
    <property type="match status" value="1"/>
</dbReference>
<evidence type="ECO:0000256" key="1">
    <source>
        <dbReference type="ARBA" id="ARBA00022485"/>
    </source>
</evidence>
<evidence type="ECO:0000256" key="4">
    <source>
        <dbReference type="ARBA" id="ARBA00022691"/>
    </source>
</evidence>
<evidence type="ECO:0000259" key="7">
    <source>
        <dbReference type="PROSITE" id="PS50926"/>
    </source>
</evidence>
<feature type="domain" description="TRAM" evidence="7">
    <location>
        <begin position="8"/>
        <end position="66"/>
    </location>
</feature>
<evidence type="ECO:0000256" key="3">
    <source>
        <dbReference type="ARBA" id="ARBA00022679"/>
    </source>
</evidence>
<keyword evidence="4 6" id="KW-0949">S-adenosyl-L-methionine</keyword>
<dbReference type="Gene3D" id="2.40.50.1070">
    <property type="match status" value="1"/>
</dbReference>
<organism evidence="8">
    <name type="scientific">Thiolapillus brandeum</name>
    <dbReference type="NCBI Taxonomy" id="1076588"/>
    <lineage>
        <taxon>Bacteria</taxon>
        <taxon>Pseudomonadati</taxon>
        <taxon>Pseudomonadota</taxon>
        <taxon>Gammaproteobacteria</taxon>
        <taxon>Chromatiales</taxon>
        <taxon>Sedimenticolaceae</taxon>
        <taxon>Thiolapillus</taxon>
    </lineage>
</organism>
<dbReference type="InterPro" id="IPR010280">
    <property type="entry name" value="U5_MeTrfase_fam"/>
</dbReference>
<dbReference type="EMBL" id="DROM01000110">
    <property type="protein sequence ID" value="HHH12929.1"/>
    <property type="molecule type" value="Genomic_DNA"/>
</dbReference>
<proteinExistence type="inferred from homology"/>
<comment type="similarity">
    <text evidence="6">Belongs to the class I-like SAM-binding methyltransferase superfamily. RNA M5U methyltransferase family.</text>
</comment>
<dbReference type="Gene3D" id="3.40.50.150">
    <property type="entry name" value="Vaccinia Virus protein VP39"/>
    <property type="match status" value="1"/>
</dbReference>
<dbReference type="FunFam" id="2.40.50.140:FF:000097">
    <property type="entry name" value="23S rRNA (uracil(1939)-C(5))-methyltransferase RlmD"/>
    <property type="match status" value="1"/>
</dbReference>
<dbReference type="PROSITE" id="PS50926">
    <property type="entry name" value="TRAM"/>
    <property type="match status" value="1"/>
</dbReference>
<dbReference type="InterPro" id="IPR012340">
    <property type="entry name" value="NA-bd_OB-fold"/>
</dbReference>
<dbReference type="InterPro" id="IPR002792">
    <property type="entry name" value="TRAM_dom"/>
</dbReference>
<dbReference type="Gene3D" id="2.40.50.140">
    <property type="entry name" value="Nucleic acid-binding proteins"/>
    <property type="match status" value="1"/>
</dbReference>
<dbReference type="PANTHER" id="PTHR11061">
    <property type="entry name" value="RNA M5U METHYLTRANSFERASE"/>
    <property type="match status" value="1"/>
</dbReference>
<protein>
    <submittedName>
        <fullName evidence="8">TRAM domain-containing protein</fullName>
    </submittedName>
</protein>
<keyword evidence="2 6" id="KW-0489">Methyltransferase</keyword>
<dbReference type="Proteomes" id="UP000886100">
    <property type="component" value="Unassembled WGS sequence"/>
</dbReference>
<keyword evidence="5" id="KW-0411">Iron-sulfur</keyword>
<evidence type="ECO:0000256" key="2">
    <source>
        <dbReference type="ARBA" id="ARBA00022603"/>
    </source>
</evidence>
<dbReference type="PROSITE" id="PS51687">
    <property type="entry name" value="SAM_MT_RNA_M5U"/>
    <property type="match status" value="1"/>
</dbReference>
<evidence type="ECO:0000256" key="5">
    <source>
        <dbReference type="ARBA" id="ARBA00023014"/>
    </source>
</evidence>
<dbReference type="SUPFAM" id="SSF50249">
    <property type="entry name" value="Nucleic acid-binding proteins"/>
    <property type="match status" value="1"/>
</dbReference>
<dbReference type="AlphaFoldDB" id="A0A7C5IY09"/>
<accession>A0A7C5IY09</accession>
<keyword evidence="1" id="KW-0479">Metal-binding</keyword>
<dbReference type="PANTHER" id="PTHR11061:SF49">
    <property type="entry name" value="23S RRNA (URACIL(1939)-C(5))-METHYLTRANSFERASE RLMD"/>
    <property type="match status" value="1"/>
</dbReference>
<comment type="caution">
    <text evidence="6">Lacks conserved residue(s) required for the propagation of feature annotation.</text>
</comment>
<feature type="binding site" evidence="6">
    <location>
        <position position="275"/>
    </location>
    <ligand>
        <name>S-adenosyl-L-methionine</name>
        <dbReference type="ChEBI" id="CHEBI:59789"/>
    </ligand>
</feature>
<evidence type="ECO:0000313" key="8">
    <source>
        <dbReference type="EMBL" id="HHH12929.1"/>
    </source>
</evidence>
<keyword evidence="1" id="KW-0004">4Fe-4S</keyword>
<dbReference type="Pfam" id="PF01938">
    <property type="entry name" value="TRAM"/>
    <property type="match status" value="1"/>
</dbReference>
<dbReference type="GO" id="GO:0051539">
    <property type="term" value="F:4 iron, 4 sulfur cluster binding"/>
    <property type="evidence" value="ECO:0007669"/>
    <property type="project" value="UniProtKB-KW"/>
</dbReference>
<dbReference type="GO" id="GO:0070475">
    <property type="term" value="P:rRNA base methylation"/>
    <property type="evidence" value="ECO:0007669"/>
    <property type="project" value="TreeGrafter"/>
</dbReference>
<comment type="caution">
    <text evidence="8">The sequence shown here is derived from an EMBL/GenBank/DDBJ whole genome shotgun (WGS) entry which is preliminary data.</text>
</comment>
<feature type="binding site" evidence="6">
    <location>
        <position position="304"/>
    </location>
    <ligand>
        <name>S-adenosyl-L-methionine</name>
        <dbReference type="ChEBI" id="CHEBI:59789"/>
    </ligand>
</feature>
<evidence type="ECO:0000256" key="6">
    <source>
        <dbReference type="PROSITE-ProRule" id="PRU01024"/>
    </source>
</evidence>
<dbReference type="GO" id="GO:0070041">
    <property type="term" value="F:rRNA (uridine-C5-)-methyltransferase activity"/>
    <property type="evidence" value="ECO:0007669"/>
    <property type="project" value="TreeGrafter"/>
</dbReference>
<keyword evidence="3 6" id="KW-0808">Transferase</keyword>
<dbReference type="InterPro" id="IPR029063">
    <property type="entry name" value="SAM-dependent_MTases_sf"/>
</dbReference>
<dbReference type="SUPFAM" id="SSF53335">
    <property type="entry name" value="S-adenosyl-L-methionine-dependent methyltransferases"/>
    <property type="match status" value="1"/>
</dbReference>
<reference evidence="8" key="1">
    <citation type="journal article" date="2020" name="mSystems">
        <title>Genome- and Community-Level Interaction Insights into Carbon Utilization and Element Cycling Functions of Hydrothermarchaeota in Hydrothermal Sediment.</title>
        <authorList>
            <person name="Zhou Z."/>
            <person name="Liu Y."/>
            <person name="Xu W."/>
            <person name="Pan J."/>
            <person name="Luo Z.H."/>
            <person name="Li M."/>
        </authorList>
    </citation>
    <scope>NUCLEOTIDE SEQUENCE [LARGE SCALE GENOMIC DNA]</scope>
    <source>
        <strain evidence="8">HyVt-535</strain>
    </source>
</reference>